<sequence length="378" mass="41189">MASFPSSWIVNKSNPPQALSSPTTTPKRRKSPSPAPPAKPKPHAALFTRPPPPPSLFTTPTRRLPPAGTLLSRADGSFSFAKRYDSPPSSPHSLCDSLVFSCSDSSHFHDMDDAVLPNGPCGRPGCCGDELHPSSFLSMDCLIYDDEHNVMEREEGVALLWQAAKALPKQSPFTGLGQEQDAPTVFPSSWIVRSTDTSTSTPVLKRNQALPHPRGKGRSRMSTSMHSAMAPSNPSPLRSAENINMTMMPPPPRAISDAYQDAPAKTSIRRHTLLGSGPGSGSRSGSATWIAEPSDPSRIGDEYLWELKERPTQRELIDCWLQSTPDRESFKRVKRSQWFNNGSDASGDADEPHSRLPVSDAYSVYSTSTQNTRATRPA</sequence>
<evidence type="ECO:0000256" key="1">
    <source>
        <dbReference type="SAM" id="MobiDB-lite"/>
    </source>
</evidence>
<dbReference type="AlphaFoldDB" id="A0A9P9FXN0"/>
<dbReference type="EMBL" id="JAGMUX010000031">
    <property type="protein sequence ID" value="KAH7210798.1"/>
    <property type="molecule type" value="Genomic_DNA"/>
</dbReference>
<reference evidence="2" key="1">
    <citation type="journal article" date="2021" name="Nat. Commun.">
        <title>Genetic determinants of endophytism in the Arabidopsis root mycobiome.</title>
        <authorList>
            <person name="Mesny F."/>
            <person name="Miyauchi S."/>
            <person name="Thiergart T."/>
            <person name="Pickel B."/>
            <person name="Atanasova L."/>
            <person name="Karlsson M."/>
            <person name="Huettel B."/>
            <person name="Barry K.W."/>
            <person name="Haridas S."/>
            <person name="Chen C."/>
            <person name="Bauer D."/>
            <person name="Andreopoulos W."/>
            <person name="Pangilinan J."/>
            <person name="LaButti K."/>
            <person name="Riley R."/>
            <person name="Lipzen A."/>
            <person name="Clum A."/>
            <person name="Drula E."/>
            <person name="Henrissat B."/>
            <person name="Kohler A."/>
            <person name="Grigoriev I.V."/>
            <person name="Martin F.M."/>
            <person name="Hacquard S."/>
        </authorList>
    </citation>
    <scope>NUCLEOTIDE SEQUENCE</scope>
    <source>
        <strain evidence="2">MPI-CAGE-AT-0023</strain>
    </source>
</reference>
<feature type="region of interest" description="Disordered" evidence="1">
    <location>
        <begin position="196"/>
        <end position="236"/>
    </location>
</feature>
<accession>A0A9P9FXN0</accession>
<feature type="compositionally biased region" description="Low complexity" evidence="1">
    <location>
        <begin position="56"/>
        <end position="66"/>
    </location>
</feature>
<dbReference type="OrthoDB" id="5071700at2759"/>
<evidence type="ECO:0000313" key="2">
    <source>
        <dbReference type="EMBL" id="KAH7210798.1"/>
    </source>
</evidence>
<feature type="region of interest" description="Disordered" evidence="1">
    <location>
        <begin position="271"/>
        <end position="294"/>
    </location>
</feature>
<feature type="compositionally biased region" description="Polar residues" evidence="1">
    <location>
        <begin position="220"/>
        <end position="236"/>
    </location>
</feature>
<feature type="region of interest" description="Disordered" evidence="1">
    <location>
        <begin position="1"/>
        <end position="68"/>
    </location>
</feature>
<keyword evidence="3" id="KW-1185">Reference proteome</keyword>
<dbReference type="GeneID" id="70224423"/>
<evidence type="ECO:0000313" key="3">
    <source>
        <dbReference type="Proteomes" id="UP000720189"/>
    </source>
</evidence>
<comment type="caution">
    <text evidence="2">The sequence shown here is derived from an EMBL/GenBank/DDBJ whole genome shotgun (WGS) entry which is preliminary data.</text>
</comment>
<feature type="compositionally biased region" description="Polar residues" evidence="1">
    <location>
        <begin position="364"/>
        <end position="378"/>
    </location>
</feature>
<feature type="region of interest" description="Disordered" evidence="1">
    <location>
        <begin position="327"/>
        <end position="378"/>
    </location>
</feature>
<organism evidence="2 3">
    <name type="scientific">Fusarium redolens</name>
    <dbReference type="NCBI Taxonomy" id="48865"/>
    <lineage>
        <taxon>Eukaryota</taxon>
        <taxon>Fungi</taxon>
        <taxon>Dikarya</taxon>
        <taxon>Ascomycota</taxon>
        <taxon>Pezizomycotina</taxon>
        <taxon>Sordariomycetes</taxon>
        <taxon>Hypocreomycetidae</taxon>
        <taxon>Hypocreales</taxon>
        <taxon>Nectriaceae</taxon>
        <taxon>Fusarium</taxon>
        <taxon>Fusarium redolens species complex</taxon>
    </lineage>
</organism>
<proteinExistence type="predicted"/>
<dbReference type="Proteomes" id="UP000720189">
    <property type="component" value="Unassembled WGS sequence"/>
</dbReference>
<name>A0A9P9FXN0_FUSRE</name>
<feature type="compositionally biased region" description="Polar residues" evidence="1">
    <location>
        <begin position="1"/>
        <end position="25"/>
    </location>
</feature>
<dbReference type="RefSeq" id="XP_046041569.1">
    <property type="nucleotide sequence ID" value="XM_046194469.1"/>
</dbReference>
<protein>
    <submittedName>
        <fullName evidence="2">Uncharacterized protein</fullName>
    </submittedName>
</protein>
<gene>
    <name evidence="2" type="ORF">BKA55DRAFT_585609</name>
</gene>